<feature type="compositionally biased region" description="Low complexity" evidence="1">
    <location>
        <begin position="1"/>
        <end position="12"/>
    </location>
</feature>
<evidence type="ECO:0000313" key="2">
    <source>
        <dbReference type="EMBL" id="GAA4610781.1"/>
    </source>
</evidence>
<dbReference type="Gene3D" id="3.40.50.300">
    <property type="entry name" value="P-loop containing nucleotide triphosphate hydrolases"/>
    <property type="match status" value="1"/>
</dbReference>
<accession>A0ABP8TL57</accession>
<evidence type="ECO:0000256" key="1">
    <source>
        <dbReference type="SAM" id="MobiDB-lite"/>
    </source>
</evidence>
<protein>
    <recommendedName>
        <fullName evidence="4">ATP-binding protein</fullName>
    </recommendedName>
</protein>
<reference evidence="3" key="1">
    <citation type="journal article" date="2019" name="Int. J. Syst. Evol. Microbiol.">
        <title>The Global Catalogue of Microorganisms (GCM) 10K type strain sequencing project: providing services to taxonomists for standard genome sequencing and annotation.</title>
        <authorList>
            <consortium name="The Broad Institute Genomics Platform"/>
            <consortium name="The Broad Institute Genome Sequencing Center for Infectious Disease"/>
            <person name="Wu L."/>
            <person name="Ma J."/>
        </authorList>
    </citation>
    <scope>NUCLEOTIDE SEQUENCE [LARGE SCALE GENOMIC DNA]</scope>
    <source>
        <strain evidence="3">JCM 17938</strain>
    </source>
</reference>
<dbReference type="SUPFAM" id="SSF52540">
    <property type="entry name" value="P-loop containing nucleoside triphosphate hydrolases"/>
    <property type="match status" value="1"/>
</dbReference>
<dbReference type="Proteomes" id="UP001500212">
    <property type="component" value="Unassembled WGS sequence"/>
</dbReference>
<evidence type="ECO:0000313" key="3">
    <source>
        <dbReference type="Proteomes" id="UP001500212"/>
    </source>
</evidence>
<proteinExistence type="predicted"/>
<dbReference type="EMBL" id="BAABHJ010000015">
    <property type="protein sequence ID" value="GAA4610781.1"/>
    <property type="molecule type" value="Genomic_DNA"/>
</dbReference>
<feature type="region of interest" description="Disordered" evidence="1">
    <location>
        <begin position="1"/>
        <end position="24"/>
    </location>
</feature>
<sequence>MTGPAAGPARPAGQDRAMRDPNPADLWIVSGPPAAGKSTVARLLLSRLRPVPALLDKDTMYGPFVGATLRVAGRPDGEREGPWYDEYVKVHEYAGMTATAREVRSYGCPVLLSAPFTGQIHDAGGWRAWVEELGGPPVRLVWVRSDAETLRARLLSRGLGRDAGKLEGFDRFLAGVRAGEPPVVPHTVLDNRSGARPLADQVDEAFFSGGTAREG</sequence>
<keyword evidence="3" id="KW-1185">Reference proteome</keyword>
<comment type="caution">
    <text evidence="2">The sequence shown here is derived from an EMBL/GenBank/DDBJ whole genome shotgun (WGS) entry which is preliminary data.</text>
</comment>
<organism evidence="2 3">
    <name type="scientific">Actinoallomurus liliacearum</name>
    <dbReference type="NCBI Taxonomy" id="1080073"/>
    <lineage>
        <taxon>Bacteria</taxon>
        <taxon>Bacillati</taxon>
        <taxon>Actinomycetota</taxon>
        <taxon>Actinomycetes</taxon>
        <taxon>Streptosporangiales</taxon>
        <taxon>Thermomonosporaceae</taxon>
        <taxon>Actinoallomurus</taxon>
    </lineage>
</organism>
<gene>
    <name evidence="2" type="ORF">GCM10023195_45470</name>
</gene>
<dbReference type="Pfam" id="PF13671">
    <property type="entry name" value="AAA_33"/>
    <property type="match status" value="1"/>
</dbReference>
<dbReference type="InterPro" id="IPR027417">
    <property type="entry name" value="P-loop_NTPase"/>
</dbReference>
<evidence type="ECO:0008006" key="4">
    <source>
        <dbReference type="Google" id="ProtNLM"/>
    </source>
</evidence>
<name>A0ABP8TL57_9ACTN</name>